<proteinExistence type="predicted"/>
<organism evidence="2">
    <name type="scientific">Cyprideis torosa</name>
    <dbReference type="NCBI Taxonomy" id="163714"/>
    <lineage>
        <taxon>Eukaryota</taxon>
        <taxon>Metazoa</taxon>
        <taxon>Ecdysozoa</taxon>
        <taxon>Arthropoda</taxon>
        <taxon>Crustacea</taxon>
        <taxon>Oligostraca</taxon>
        <taxon>Ostracoda</taxon>
        <taxon>Podocopa</taxon>
        <taxon>Podocopida</taxon>
        <taxon>Cytherocopina</taxon>
        <taxon>Cytheroidea</taxon>
        <taxon>Cytherideidae</taxon>
        <taxon>Cyprideis</taxon>
    </lineage>
</organism>
<feature type="region of interest" description="Disordered" evidence="1">
    <location>
        <begin position="105"/>
        <end position="129"/>
    </location>
</feature>
<name>A0A7R8W221_9CRUS</name>
<feature type="compositionally biased region" description="Basic and acidic residues" evidence="1">
    <location>
        <begin position="196"/>
        <end position="209"/>
    </location>
</feature>
<accession>A0A7R8W221</accession>
<feature type="region of interest" description="Disordered" evidence="1">
    <location>
        <begin position="159"/>
        <end position="209"/>
    </location>
</feature>
<dbReference type="EMBL" id="OB660041">
    <property type="protein sequence ID" value="CAD7222279.1"/>
    <property type="molecule type" value="Genomic_DNA"/>
</dbReference>
<dbReference type="OrthoDB" id="6349119at2759"/>
<evidence type="ECO:0000313" key="2">
    <source>
        <dbReference type="EMBL" id="CAD7222279.1"/>
    </source>
</evidence>
<sequence length="209" mass="23947">MSRASKVKIGSHWNKPPTKIYEYNYNFQEGYYRPMVDYLDKRDRGVQDEPPRAQTLAERIAAQRPNKDKQLLEGIPFQQHLSAIGSKYAGEPRSRLMDEDLLSPEMGFGDEDPFSRSRRTRSKRTPDAEAMNTEDIFGRSQSVGANARAEVDAMMQELGMEPKRTRNPSAGAGDVMRSQREVNSEYNADFSSTRRRNLETIAERGSQRY</sequence>
<evidence type="ECO:0000256" key="1">
    <source>
        <dbReference type="SAM" id="MobiDB-lite"/>
    </source>
</evidence>
<protein>
    <submittedName>
        <fullName evidence="2">Uncharacterized protein</fullName>
    </submittedName>
</protein>
<dbReference type="AlphaFoldDB" id="A0A7R8W221"/>
<gene>
    <name evidence="2" type="ORF">CTOB1V02_LOCUS291</name>
</gene>
<reference evidence="2" key="1">
    <citation type="submission" date="2020-11" db="EMBL/GenBank/DDBJ databases">
        <authorList>
            <person name="Tran Van P."/>
        </authorList>
    </citation>
    <scope>NUCLEOTIDE SEQUENCE</scope>
</reference>